<dbReference type="Proteomes" id="UP001153555">
    <property type="component" value="Unassembled WGS sequence"/>
</dbReference>
<comment type="caution">
    <text evidence="1">The sequence shown here is derived from an EMBL/GenBank/DDBJ whole genome shotgun (WGS) entry which is preliminary data.</text>
</comment>
<proteinExistence type="predicted"/>
<evidence type="ECO:0000313" key="1">
    <source>
        <dbReference type="EMBL" id="CAA0806492.1"/>
    </source>
</evidence>
<protein>
    <submittedName>
        <fullName evidence="1">Uncharacterized protein</fullName>
    </submittedName>
</protein>
<reference evidence="1" key="1">
    <citation type="submission" date="2019-12" db="EMBL/GenBank/DDBJ databases">
        <authorList>
            <person name="Scholes J."/>
        </authorList>
    </citation>
    <scope>NUCLEOTIDE SEQUENCE</scope>
</reference>
<evidence type="ECO:0000313" key="2">
    <source>
        <dbReference type="Proteomes" id="UP001153555"/>
    </source>
</evidence>
<name>A0A9N7MJD1_STRHE</name>
<gene>
    <name evidence="1" type="ORF">SHERM_09381</name>
</gene>
<keyword evidence="2" id="KW-1185">Reference proteome</keyword>
<accession>A0A9N7MJD1</accession>
<sequence length="65" mass="7620">RLAGILCAFIQTRMKEIKILDILIQLIWVDFNYLLARGPKLSNVNSKQRRTYRIREARKSGMSVL</sequence>
<feature type="non-terminal residue" evidence="1">
    <location>
        <position position="65"/>
    </location>
</feature>
<feature type="non-terminal residue" evidence="1">
    <location>
        <position position="1"/>
    </location>
</feature>
<dbReference type="AlphaFoldDB" id="A0A9N7MJD1"/>
<dbReference type="EMBL" id="CACSLK010000984">
    <property type="protein sequence ID" value="CAA0806492.1"/>
    <property type="molecule type" value="Genomic_DNA"/>
</dbReference>
<organism evidence="1 2">
    <name type="scientific">Striga hermonthica</name>
    <name type="common">Purple witchweed</name>
    <name type="synonym">Buchnera hermonthica</name>
    <dbReference type="NCBI Taxonomy" id="68872"/>
    <lineage>
        <taxon>Eukaryota</taxon>
        <taxon>Viridiplantae</taxon>
        <taxon>Streptophyta</taxon>
        <taxon>Embryophyta</taxon>
        <taxon>Tracheophyta</taxon>
        <taxon>Spermatophyta</taxon>
        <taxon>Magnoliopsida</taxon>
        <taxon>eudicotyledons</taxon>
        <taxon>Gunneridae</taxon>
        <taxon>Pentapetalae</taxon>
        <taxon>asterids</taxon>
        <taxon>lamiids</taxon>
        <taxon>Lamiales</taxon>
        <taxon>Orobanchaceae</taxon>
        <taxon>Buchnereae</taxon>
        <taxon>Striga</taxon>
    </lineage>
</organism>